<dbReference type="GO" id="GO:0003887">
    <property type="term" value="F:DNA-directed DNA polymerase activity"/>
    <property type="evidence" value="ECO:0007669"/>
    <property type="project" value="InterPro"/>
</dbReference>
<name>A0A6A4UZC4_AMPAM</name>
<dbReference type="PRINTS" id="PR00868">
    <property type="entry name" value="DNAPOLI"/>
</dbReference>
<proteinExistence type="predicted"/>
<dbReference type="Gene3D" id="3.30.70.370">
    <property type="match status" value="1"/>
</dbReference>
<dbReference type="PANTHER" id="PTHR10133">
    <property type="entry name" value="DNA POLYMERASE I"/>
    <property type="match status" value="1"/>
</dbReference>
<sequence>MPTSARRRAEARPDVGPTQRARTATRHEGELTALLLAVSSGSAIASLTAECAEPLARALQEPTITCVCLCLEHDDGGSQLRPVTERRSGALLPGHAALVAAVVGGRLDGVTIRLRPDGMSTGAVSAVAAALLAGAGRRVCWGARELLLFMLRRCGVRAADGFRCWRLRDLTIADWLLEPDRPSRQFCEVLSELGAQSGTAARDAALSRQEQLAADLRQLAQLDTAMAQRLRTAGLLALFELVETPLATVLAAMEAHGVQVDVARLHAAAAACQRQLRCLEAAAQRAAGTVFSLSSSAQLRRLLYDELRLDARSGVSVPLTERGLKSTSEQALQRLLAAHPLPGLVIQHRRLLKFKSTYVEGVLAQVRGGGVFPQWLQTAAATGRVQAAAPNLQSVPKRPLALTTDGGDTDDRSAVLARSPFVARSGHTLLSMDFCQMELRLLAHLSRDACLMAAIRDAPSGDIFRQLAALWTGVPADAIDDAQRERTKRLVYAAMYGAGRHRLAEVLQCEPQQAQRALDSFLAQCPAIGAFSSQVVAECRRAGLVSSLLGRRRRVAAIMSSQHLARSQAERQAVNFVIQGSAADLCKLVMVAVAEAAPNVPLLAQLHDELLWEVPQGRLGEFRALVERQVGRLDALLAAAGHRQPLLVPLPVSIAAGVCWAHMEPLPPADRA</sequence>
<dbReference type="GO" id="GO:0006302">
    <property type="term" value="P:double-strand break repair"/>
    <property type="evidence" value="ECO:0007669"/>
    <property type="project" value="TreeGrafter"/>
</dbReference>
<dbReference type="Pfam" id="PF00476">
    <property type="entry name" value="DNA_pol_A"/>
    <property type="match status" value="1"/>
</dbReference>
<evidence type="ECO:0000259" key="3">
    <source>
        <dbReference type="SMART" id="SM00482"/>
    </source>
</evidence>
<dbReference type="SUPFAM" id="SSF56672">
    <property type="entry name" value="DNA/RNA polymerases"/>
    <property type="match status" value="1"/>
</dbReference>
<dbReference type="EMBL" id="VIIS01002048">
    <property type="protein sequence ID" value="KAF0289227.1"/>
    <property type="molecule type" value="Genomic_DNA"/>
</dbReference>
<dbReference type="GO" id="GO:0006261">
    <property type="term" value="P:DNA-templated DNA replication"/>
    <property type="evidence" value="ECO:0007669"/>
    <property type="project" value="InterPro"/>
</dbReference>
<dbReference type="PANTHER" id="PTHR10133:SF27">
    <property type="entry name" value="DNA POLYMERASE NU"/>
    <property type="match status" value="1"/>
</dbReference>
<dbReference type="SMART" id="SM00482">
    <property type="entry name" value="POLAc"/>
    <property type="match status" value="1"/>
</dbReference>
<feature type="domain" description="DNA-directed DNA polymerase family A palm" evidence="3">
    <location>
        <begin position="416"/>
        <end position="618"/>
    </location>
</feature>
<evidence type="ECO:0000256" key="2">
    <source>
        <dbReference type="SAM" id="MobiDB-lite"/>
    </source>
</evidence>
<dbReference type="InterPro" id="IPR036397">
    <property type="entry name" value="RNaseH_sf"/>
</dbReference>
<gene>
    <name evidence="4" type="primary">POLN_0</name>
    <name evidence="4" type="ORF">FJT64_012461</name>
</gene>
<dbReference type="CDD" id="cd08638">
    <property type="entry name" value="DNA_pol_A_theta"/>
    <property type="match status" value="1"/>
</dbReference>
<dbReference type="InterPro" id="IPR002298">
    <property type="entry name" value="DNA_polymerase_A"/>
</dbReference>
<keyword evidence="1" id="KW-0235">DNA replication</keyword>
<dbReference type="Gene3D" id="1.10.150.20">
    <property type="entry name" value="5' to 3' exonuclease, C-terminal subdomain"/>
    <property type="match status" value="1"/>
</dbReference>
<dbReference type="AlphaFoldDB" id="A0A6A4UZC4"/>
<dbReference type="OrthoDB" id="2320933at2759"/>
<dbReference type="InterPro" id="IPR043502">
    <property type="entry name" value="DNA/RNA_pol_sf"/>
</dbReference>
<dbReference type="Gene3D" id="1.20.1060.10">
    <property type="entry name" value="Taq DNA Polymerase, Chain T, domain 4"/>
    <property type="match status" value="1"/>
</dbReference>
<evidence type="ECO:0000313" key="4">
    <source>
        <dbReference type="EMBL" id="KAF0289227.1"/>
    </source>
</evidence>
<reference evidence="4 5" key="1">
    <citation type="submission" date="2019-07" db="EMBL/GenBank/DDBJ databases">
        <title>Draft genome assembly of a fouling barnacle, Amphibalanus amphitrite (Darwin, 1854): The first reference genome for Thecostraca.</title>
        <authorList>
            <person name="Kim W."/>
        </authorList>
    </citation>
    <scope>NUCLEOTIDE SEQUENCE [LARGE SCALE GENOMIC DNA]</scope>
    <source>
        <strain evidence="4">SNU_AA5</strain>
        <tissue evidence="4">Soma without cirri and trophi</tissue>
    </source>
</reference>
<dbReference type="GO" id="GO:0003677">
    <property type="term" value="F:DNA binding"/>
    <property type="evidence" value="ECO:0007669"/>
    <property type="project" value="InterPro"/>
</dbReference>
<dbReference type="FunFam" id="1.10.150.20:FF:000002">
    <property type="entry name" value="DNA polymerase I"/>
    <property type="match status" value="1"/>
</dbReference>
<keyword evidence="5" id="KW-1185">Reference proteome</keyword>
<comment type="caution">
    <text evidence="4">The sequence shown here is derived from an EMBL/GenBank/DDBJ whole genome shotgun (WGS) entry which is preliminary data.</text>
</comment>
<dbReference type="Gene3D" id="3.30.420.10">
    <property type="entry name" value="Ribonuclease H-like superfamily/Ribonuclease H"/>
    <property type="match status" value="1"/>
</dbReference>
<feature type="region of interest" description="Disordered" evidence="2">
    <location>
        <begin position="1"/>
        <end position="26"/>
    </location>
</feature>
<dbReference type="InterPro" id="IPR001098">
    <property type="entry name" value="DNA-dir_DNA_pol_A_palm_dom"/>
</dbReference>
<evidence type="ECO:0000313" key="5">
    <source>
        <dbReference type="Proteomes" id="UP000440578"/>
    </source>
</evidence>
<protein>
    <submittedName>
        <fullName evidence="4">DNA polymerase nu</fullName>
    </submittedName>
</protein>
<dbReference type="Proteomes" id="UP000440578">
    <property type="component" value="Unassembled WGS sequence"/>
</dbReference>
<organism evidence="4 5">
    <name type="scientific">Amphibalanus amphitrite</name>
    <name type="common">Striped barnacle</name>
    <name type="synonym">Balanus amphitrite</name>
    <dbReference type="NCBI Taxonomy" id="1232801"/>
    <lineage>
        <taxon>Eukaryota</taxon>
        <taxon>Metazoa</taxon>
        <taxon>Ecdysozoa</taxon>
        <taxon>Arthropoda</taxon>
        <taxon>Crustacea</taxon>
        <taxon>Multicrustacea</taxon>
        <taxon>Cirripedia</taxon>
        <taxon>Thoracica</taxon>
        <taxon>Thoracicalcarea</taxon>
        <taxon>Balanomorpha</taxon>
        <taxon>Balanoidea</taxon>
        <taxon>Balanidae</taxon>
        <taxon>Amphibalaninae</taxon>
        <taxon>Amphibalanus</taxon>
    </lineage>
</organism>
<accession>A0A6A4UZC4</accession>
<evidence type="ECO:0000256" key="1">
    <source>
        <dbReference type="ARBA" id="ARBA00022705"/>
    </source>
</evidence>